<dbReference type="EMBL" id="JAGMUU010000015">
    <property type="protein sequence ID" value="KAH7137217.1"/>
    <property type="molecule type" value="Genomic_DNA"/>
</dbReference>
<dbReference type="Proteomes" id="UP000717696">
    <property type="component" value="Unassembled WGS sequence"/>
</dbReference>
<evidence type="ECO:0000313" key="3">
    <source>
        <dbReference type="Proteomes" id="UP000717696"/>
    </source>
</evidence>
<keyword evidence="3" id="KW-1185">Reference proteome</keyword>
<protein>
    <submittedName>
        <fullName evidence="2">Uncharacterized protein</fullName>
    </submittedName>
</protein>
<proteinExistence type="predicted"/>
<name>A0A9P9EHI7_9HYPO</name>
<accession>A0A9P9EHI7</accession>
<evidence type="ECO:0000256" key="1">
    <source>
        <dbReference type="SAM" id="MobiDB-lite"/>
    </source>
</evidence>
<feature type="region of interest" description="Disordered" evidence="1">
    <location>
        <begin position="34"/>
        <end position="68"/>
    </location>
</feature>
<sequence>MLVAAYPPSCHQTRDQCQEQATAQQACRGQTHSRATTSSCSHEVPSSPAICQRGRAGRPREESIVSGESIDRQCGGMSLKADALSCANTSSTSEHRMPTPQQVSVGDCIREAESKWLQGEPWGDHGTTCMFARSTASVGSASTTVGPSPRSATPGRKHGVPLLSLSQSVFSSMLASCVTQDTAFVRGGSGHVFAWLANGAEIHGPFWWHGARLE</sequence>
<dbReference type="AlphaFoldDB" id="A0A9P9EHI7"/>
<reference evidence="2" key="1">
    <citation type="journal article" date="2021" name="Nat. Commun.">
        <title>Genetic determinants of endophytism in the Arabidopsis root mycobiome.</title>
        <authorList>
            <person name="Mesny F."/>
            <person name="Miyauchi S."/>
            <person name="Thiergart T."/>
            <person name="Pickel B."/>
            <person name="Atanasova L."/>
            <person name="Karlsson M."/>
            <person name="Huettel B."/>
            <person name="Barry K.W."/>
            <person name="Haridas S."/>
            <person name="Chen C."/>
            <person name="Bauer D."/>
            <person name="Andreopoulos W."/>
            <person name="Pangilinan J."/>
            <person name="LaButti K."/>
            <person name="Riley R."/>
            <person name="Lipzen A."/>
            <person name="Clum A."/>
            <person name="Drula E."/>
            <person name="Henrissat B."/>
            <person name="Kohler A."/>
            <person name="Grigoriev I.V."/>
            <person name="Martin F.M."/>
            <person name="Hacquard S."/>
        </authorList>
    </citation>
    <scope>NUCLEOTIDE SEQUENCE</scope>
    <source>
        <strain evidence="2">MPI-CAGE-AT-0021</strain>
    </source>
</reference>
<organism evidence="2 3">
    <name type="scientific">Dactylonectria estremocensis</name>
    <dbReference type="NCBI Taxonomy" id="1079267"/>
    <lineage>
        <taxon>Eukaryota</taxon>
        <taxon>Fungi</taxon>
        <taxon>Dikarya</taxon>
        <taxon>Ascomycota</taxon>
        <taxon>Pezizomycotina</taxon>
        <taxon>Sordariomycetes</taxon>
        <taxon>Hypocreomycetidae</taxon>
        <taxon>Hypocreales</taxon>
        <taxon>Nectriaceae</taxon>
        <taxon>Dactylonectria</taxon>
    </lineage>
</organism>
<gene>
    <name evidence="2" type="ORF">B0J13DRAFT_74680</name>
</gene>
<evidence type="ECO:0000313" key="2">
    <source>
        <dbReference type="EMBL" id="KAH7137217.1"/>
    </source>
</evidence>
<comment type="caution">
    <text evidence="2">The sequence shown here is derived from an EMBL/GenBank/DDBJ whole genome shotgun (WGS) entry which is preliminary data.</text>
</comment>